<feature type="domain" description="NADPH-dependent FMN reductase-like" evidence="1">
    <location>
        <begin position="1"/>
        <end position="141"/>
    </location>
</feature>
<dbReference type="InterPro" id="IPR050104">
    <property type="entry name" value="FMN-dep_NADH:Q_OxRdtase_AzoR1"/>
</dbReference>
<dbReference type="PANTHER" id="PTHR43741:SF4">
    <property type="entry name" value="FMN-DEPENDENT NADH:QUINONE OXIDOREDUCTASE"/>
    <property type="match status" value="1"/>
</dbReference>
<name>A0A371AVM3_9FIRM</name>
<dbReference type="PANTHER" id="PTHR43741">
    <property type="entry name" value="FMN-DEPENDENT NADH-AZOREDUCTASE 1"/>
    <property type="match status" value="1"/>
</dbReference>
<proteinExistence type="predicted"/>
<dbReference type="GO" id="GO:0016491">
    <property type="term" value="F:oxidoreductase activity"/>
    <property type="evidence" value="ECO:0007669"/>
    <property type="project" value="InterPro"/>
</dbReference>
<keyword evidence="3" id="KW-1185">Reference proteome</keyword>
<organism evidence="2 3">
    <name type="scientific">Anaerosacchariphilus polymeriproducens</name>
    <dbReference type="NCBI Taxonomy" id="1812858"/>
    <lineage>
        <taxon>Bacteria</taxon>
        <taxon>Bacillati</taxon>
        <taxon>Bacillota</taxon>
        <taxon>Clostridia</taxon>
        <taxon>Lachnospirales</taxon>
        <taxon>Lachnospiraceae</taxon>
        <taxon>Anaerosacchariphilus</taxon>
    </lineage>
</organism>
<evidence type="ECO:0000313" key="3">
    <source>
        <dbReference type="Proteomes" id="UP000255036"/>
    </source>
</evidence>
<dbReference type="AlphaFoldDB" id="A0A371AVM3"/>
<dbReference type="Proteomes" id="UP000255036">
    <property type="component" value="Unassembled WGS sequence"/>
</dbReference>
<dbReference type="RefSeq" id="WP_115481762.1">
    <property type="nucleotide sequence ID" value="NZ_QRCT01000020.1"/>
</dbReference>
<reference evidence="2 3" key="1">
    <citation type="submission" date="2018-07" db="EMBL/GenBank/DDBJ databases">
        <title>Anaerosacharophilus polymeroproducens gen. nov. sp. nov., an anaerobic bacterium isolated from salt field.</title>
        <authorList>
            <person name="Kim W."/>
            <person name="Yang S.-H."/>
            <person name="Oh J."/>
            <person name="Lee J.-H."/>
            <person name="Kwon K.K."/>
        </authorList>
    </citation>
    <scope>NUCLEOTIDE SEQUENCE [LARGE SCALE GENOMIC DNA]</scope>
    <source>
        <strain evidence="2 3">MCWD5</strain>
    </source>
</reference>
<dbReference type="Pfam" id="PF03358">
    <property type="entry name" value="FMN_red"/>
    <property type="match status" value="1"/>
</dbReference>
<dbReference type="SUPFAM" id="SSF52218">
    <property type="entry name" value="Flavoproteins"/>
    <property type="match status" value="1"/>
</dbReference>
<evidence type="ECO:0000313" key="2">
    <source>
        <dbReference type="EMBL" id="RDU23617.1"/>
    </source>
</evidence>
<sequence>MKIVVLHGQSHKGSTYNITKMLLDRLADSAEEILEFQTNHLKPCIGCFACIVKGEEFCPHRTEVQPIIKAIENADIIIAESPNYCMGMTGQLKMLFDHMAYRWMAHRPHPLMKKKIGVAISTTAGMGAKTVTKSIKRQMFWWSIPKVYQIAEQVEAMSWNEVKPIKKEKITDEVNKTADKILRRVGTIKPGLKVGFIFKLIRKQQKVNNWNPIDKKYWEENEWI</sequence>
<gene>
    <name evidence="2" type="ORF">DWV06_08520</name>
</gene>
<accession>A0A371AVM3</accession>
<dbReference type="OrthoDB" id="3789967at2"/>
<evidence type="ECO:0000259" key="1">
    <source>
        <dbReference type="Pfam" id="PF03358"/>
    </source>
</evidence>
<dbReference type="EMBL" id="QRCT01000020">
    <property type="protein sequence ID" value="RDU23617.1"/>
    <property type="molecule type" value="Genomic_DNA"/>
</dbReference>
<comment type="caution">
    <text evidence="2">The sequence shown here is derived from an EMBL/GenBank/DDBJ whole genome shotgun (WGS) entry which is preliminary data.</text>
</comment>
<protein>
    <submittedName>
        <fullName evidence="2">NADPH-dependent oxidoreductase</fullName>
    </submittedName>
</protein>
<dbReference type="Gene3D" id="3.40.50.360">
    <property type="match status" value="1"/>
</dbReference>
<dbReference type="InterPro" id="IPR029039">
    <property type="entry name" value="Flavoprotein-like_sf"/>
</dbReference>
<dbReference type="InterPro" id="IPR005025">
    <property type="entry name" value="FMN_Rdtase-like_dom"/>
</dbReference>